<evidence type="ECO:0000313" key="1">
    <source>
        <dbReference type="EMBL" id="KAI8675023.1"/>
    </source>
</evidence>
<accession>A0ACC0R462</accession>
<gene>
    <name evidence="1" type="ORF">NCS57_00401900</name>
</gene>
<protein>
    <submittedName>
        <fullName evidence="1">Uncharacterized protein</fullName>
    </submittedName>
</protein>
<organism evidence="1 2">
    <name type="scientific">Fusarium keratoplasticum</name>
    <dbReference type="NCBI Taxonomy" id="1328300"/>
    <lineage>
        <taxon>Eukaryota</taxon>
        <taxon>Fungi</taxon>
        <taxon>Dikarya</taxon>
        <taxon>Ascomycota</taxon>
        <taxon>Pezizomycotina</taxon>
        <taxon>Sordariomycetes</taxon>
        <taxon>Hypocreomycetidae</taxon>
        <taxon>Hypocreales</taxon>
        <taxon>Nectriaceae</taxon>
        <taxon>Fusarium</taxon>
        <taxon>Fusarium solani species complex</taxon>
    </lineage>
</organism>
<name>A0ACC0R462_9HYPO</name>
<proteinExistence type="predicted"/>
<dbReference type="Proteomes" id="UP001065298">
    <property type="component" value="Chromosome 3"/>
</dbReference>
<sequence>MDDIAVVGIGLRFPGDASSPEELWRVLERGESQWSEFPKNRLNIDGYYHPGGDRQGSISFRGAHFLKGDFAAFDASFFSVAAEDAKAIDPQQRILLEASYEALENAGIRKEDIDGSDTAVYVGSFVKDYEQVCLRDPDWQPQYAATGNGIAIMANRISYYFNLHGPSMTIDTGCSGSLVSVHLAAQSLRSRESSLAIAAGAGMILTPNTMMPMTALNFLSPDGKCFTFDARANGYGRGEGIGVVVLKRLQDAIRDNDTIRAVIRATRVNQDGHTTGITLPSKEAQVENITSIYESAGLDFNQTAYVECHGTGTQAGDQGCQSGYPRTAGSSICSDSGEAHRITETFEPGSSDDSSVLDLQRSASKKRPAPSSFILPRAKMARIRELSVGYIVDSNLPFTTFESTYLQELFRQLDPDLYTQVPWGRTAAKKDLEDILSLKKAAVKEELDKAITQVHISFDLWTSPNRLAFISIFGHYIDQSNLYQSRLLAFRRQIGSHAGENIAYTIRNVVRDWGIDSKLGVSICDNATSNDLSSMAMMQLLFELQSEAYGMLERVEEDLEHWRAKGPVGKLHNIVRFIRASPQRTEAFKAHAKEQEEADIYKLAEESTAELEVIQNNATRWNSTYMMIERALIKQSELNSFIQELGLEADASRRVPTADILTSDDWKVLRESDKPESDPHASNDYHHDFRVWRAKSVQNIRASINNAWIKLNEYYTLLGRSPLFAASVVLNPDLGLRWLETNWTSPEQLQWLRDAKDGIKGYFERWYSNDDDASEESIFATPSPAGDWRELKAISESLASIRTVSNPIIVGSVKPNIGHLEGAAGVAGLIKGVLTLEHGKIPPNINFKNGNPNIDFQTWKVKVPTEMMEWPLQGLRRVSVNCFGFGGTNAHVIMDEAPKYMSARGLKGNHNSLVTSSANSSTSEYSPDTGFGPQVFCFSSHEKSGLRRVIESHLPYLSSQVGNDPDFLRNYAYTLGSRRSNLEWKYTRVSWSREELIKKLQSINEADFIRSPKNKNLKICFLFCGQGAQFAQMGKDLLPFEAFRDSLEAASLYMKNLGSPFDLLEEILQDEGESRISDPRIAQPATTALQVALVELLDSFLITPNCVVGHSSGEVAAAYASGALTKEAAWEVAYYRGVVASSINLKAPQLQGAMMVVGLSVLDVETHFRTTSYQCEVACINSPRSTTLSGTRDCILRAKDDFSAKNIFCQILSVQVAYHSSHMKLVESEYKSALALVTPREHPRGVRMFSSVTGAPIEGSGLGKHYWAENLVSPVNFLGAMESMLKLPAEERPDAILELSPAAALRSPTLDIVSSIDSKFGPPYCSVLPGKGIPEAMSLLRAIGGLWALGCSISMKEVVSRGSYQVPLKCLADLPPYPWNHTKSYWHESHLGQANRFREFPRQDLIGAPTADAISFEPRWRGFLRISENPWIQDHRVQKTIIYPAAGMVTMVLEGIRQLIKDDERLFGYEITDMRIDKAMIIPSTAHGLETALNFKRASPVAVDQKNSPYFEFSIYSKPLDAPWEQHATGLIQARYQQGEWKATFGQHQKRYDSVKATCGKPIVPRQLYELLDTVGMNYGTLFQNITEIRKGDHGCVSQVRVPDTKSKMPAKFEYDHLIHPATLDSMFQTLFAIDNEPMVPTYIKSIFVSSDISRDQGNTFAGYATATRSGIRDANADISMAQSCWTRPSVVINGLHLTRISSPAPIQGEFLSNHRTLCTHVVWKRDITMVRDLTSVEHLIMGIAYKYPELSILQVGGSTCIAKKVANSCWLAGDLEVQTHSNEDWDYIVDREKPWLSRFSLAQISENDDLLGFLSTSEGRNLKGLVEKRSINGSGPMPKYDLIIVCNRDGVDISSLFKHLKQPGFLLEACSETTTGLIEEEVLSFENIGHLKFRVHRHDPAFKPDTATHVIVLLPTEPQPEATSFTVRLGIRHPWWEIQPMHLSEVLEDPARVKGKLVMSLLDFALGEAKDASVFHWNEDGFKAFHSLQKNAKGILWVTRGATVSGKNPKGAPIVALSRTLVSEDPLKIIVTFDLDIGTSLNSDRVISYIYPIFARSFKTDKGPFPRELEYAERGGFVFVPRLSPLHPLNNIVENGISTRVLKVHFHSHQRHLKLHIERPGLGGDDMNFVPGDTFNTKPGDVEIVFNSATLNHADLETVIGRTVDSVVGANFRGTITRMGRDVSGLLPGDRVSALAVDGSLQNTMQIDSRFVRKWPYGLPLSQCVSAYHSLVKVGRLGQGKTVLVHTGASSFGLAAIAVASPLWIEVFATIKKPDLGLQRTALRRLGLKNDHIIEADSDGFVNVVCDRTGGKGVDLVYNSTQDHVEANFKCVRRGGTIVQFASRSSCPPPIRVTSTSTSFISFDLANLLKDDADYVSELLDELVNLAGLNEEKFAVSKDLIRWVELPNLKQAFELVEKSPYLGLVAVTGGPRSNPLVPVRAPKPVKSLREALCSKSTYLLAGGLGGLGRSICELLINNGAEHIAFLSRSGASSEASRLFIEDLNEKGIHVQVYQVDICDAEALEKVIGYDVLLDMPPIKGVFQCAAVIKDAVFENMTYSDWNAAFRPKAIGSDNLVRVISAHTENPFFIFLSSSAGVIGNRGQANYAAGNCFQDALACSYRSEGKHAVSIDLGPVLGAGMLTEDDEILNKLRASGFYGIRHQDFLTVMAHAITMEVTPTTAMPPQVIMGIGTGGLIRQNQPADPYWTRTALYSHLNQVDMPPPDLTAVDDSEKADMRSLLSRCANTEAAAQIVTTGLSQMLAKAMNMLPEEIDTGKPPNVYGVDSLVAVGVRNWVVTNCEVEVSVFEVLSDKTIAGLGAEVAMRGGFGLDKN</sequence>
<dbReference type="EMBL" id="CM046505">
    <property type="protein sequence ID" value="KAI8675023.1"/>
    <property type="molecule type" value="Genomic_DNA"/>
</dbReference>
<evidence type="ECO:0000313" key="2">
    <source>
        <dbReference type="Proteomes" id="UP001065298"/>
    </source>
</evidence>
<reference evidence="1" key="1">
    <citation type="submission" date="2022-06" db="EMBL/GenBank/DDBJ databases">
        <title>Fusarium solani species complex genomes reveal bases of compartmentalisation and animal pathogenesis.</title>
        <authorList>
            <person name="Tsai I.J."/>
        </authorList>
    </citation>
    <scope>NUCLEOTIDE SEQUENCE</scope>
    <source>
        <strain evidence="1">Fu6.1</strain>
    </source>
</reference>
<comment type="caution">
    <text evidence="1">The sequence shown here is derived from an EMBL/GenBank/DDBJ whole genome shotgun (WGS) entry which is preliminary data.</text>
</comment>
<keyword evidence="2" id="KW-1185">Reference proteome</keyword>